<dbReference type="PANTHER" id="PTHR10887:SF322">
    <property type="entry name" value="HELICASE MOV-10"/>
    <property type="match status" value="1"/>
</dbReference>
<organism evidence="3 4">
    <name type="scientific">Streblomastix strix</name>
    <dbReference type="NCBI Taxonomy" id="222440"/>
    <lineage>
        <taxon>Eukaryota</taxon>
        <taxon>Metamonada</taxon>
        <taxon>Preaxostyla</taxon>
        <taxon>Oxymonadida</taxon>
        <taxon>Streblomastigidae</taxon>
        <taxon>Streblomastix</taxon>
    </lineage>
</organism>
<accession>A0A5J4T6Q5</accession>
<dbReference type="InterPro" id="IPR027417">
    <property type="entry name" value="P-loop_NTPase"/>
</dbReference>
<dbReference type="InterPro" id="IPR047187">
    <property type="entry name" value="SF1_C_Upf1"/>
</dbReference>
<gene>
    <name evidence="3" type="ORF">EZS28_051418</name>
</gene>
<feature type="compositionally biased region" description="Polar residues" evidence="1">
    <location>
        <begin position="1"/>
        <end position="13"/>
    </location>
</feature>
<comment type="caution">
    <text evidence="3">The sequence shown here is derived from an EMBL/GenBank/DDBJ whole genome shotgun (WGS) entry which is preliminary data.</text>
</comment>
<feature type="non-terminal residue" evidence="3">
    <location>
        <position position="1"/>
    </location>
</feature>
<feature type="compositionally biased region" description="Acidic residues" evidence="1">
    <location>
        <begin position="245"/>
        <end position="265"/>
    </location>
</feature>
<evidence type="ECO:0000259" key="2">
    <source>
        <dbReference type="Pfam" id="PF13087"/>
    </source>
</evidence>
<feature type="non-terminal residue" evidence="3">
    <location>
        <position position="312"/>
    </location>
</feature>
<sequence>IPDTLQYEQKTTPISTPSIKQQSKSSSVKTGVARLKQNSRLALPGIVSPRSAIESEWERVSTFFSLQLATVDSFQGQERNIVILSTCRTKLGSGGFTSGGSGMIEKLYDSLMNNDTNESGSKKFESFLASPQRLAVAITRARAHLIVFGSGQVLSHAPLWSNILNTARKQKRRVLVSVDGNKEQIINKQSLIDLKQNEQYSQREQIIQFGYVKENEDFNLWVNSKKNITDSLEDIGCDKDADSTISDEEDEGDDEEDDEQEEENRIDEQDQYNINDEDHIRNEEDKHRNNQFIQSSDSSSKERNITDSFTIN</sequence>
<dbReference type="InterPro" id="IPR041679">
    <property type="entry name" value="DNA2/NAM7-like_C"/>
</dbReference>
<dbReference type="Proteomes" id="UP000324800">
    <property type="component" value="Unassembled WGS sequence"/>
</dbReference>
<dbReference type="EMBL" id="SNRW01038850">
    <property type="protein sequence ID" value="KAA6353055.1"/>
    <property type="molecule type" value="Genomic_DNA"/>
</dbReference>
<proteinExistence type="predicted"/>
<dbReference type="PANTHER" id="PTHR10887">
    <property type="entry name" value="DNA2/NAM7 HELICASE FAMILY"/>
    <property type="match status" value="1"/>
</dbReference>
<evidence type="ECO:0000313" key="4">
    <source>
        <dbReference type="Proteomes" id="UP000324800"/>
    </source>
</evidence>
<feature type="domain" description="DNA2/NAM7 helicase-like C-terminal" evidence="2">
    <location>
        <begin position="61"/>
        <end position="150"/>
    </location>
</feature>
<evidence type="ECO:0000256" key="1">
    <source>
        <dbReference type="SAM" id="MobiDB-lite"/>
    </source>
</evidence>
<dbReference type="GO" id="GO:0005829">
    <property type="term" value="C:cytosol"/>
    <property type="evidence" value="ECO:0007669"/>
    <property type="project" value="TreeGrafter"/>
</dbReference>
<feature type="compositionally biased region" description="Low complexity" evidence="1">
    <location>
        <begin position="14"/>
        <end position="27"/>
    </location>
</feature>
<name>A0A5J4T6Q5_9EUKA</name>
<dbReference type="Pfam" id="PF13087">
    <property type="entry name" value="AAA_12"/>
    <property type="match status" value="1"/>
</dbReference>
<dbReference type="GO" id="GO:0043186">
    <property type="term" value="C:P granule"/>
    <property type="evidence" value="ECO:0007669"/>
    <property type="project" value="TreeGrafter"/>
</dbReference>
<evidence type="ECO:0000313" key="3">
    <source>
        <dbReference type="EMBL" id="KAA6353055.1"/>
    </source>
</evidence>
<feature type="region of interest" description="Disordered" evidence="1">
    <location>
        <begin position="1"/>
        <end position="30"/>
    </location>
</feature>
<protein>
    <recommendedName>
        <fullName evidence="2">DNA2/NAM7 helicase-like C-terminal domain-containing protein</fullName>
    </recommendedName>
</protein>
<dbReference type="GO" id="GO:0035194">
    <property type="term" value="P:regulatory ncRNA-mediated post-transcriptional gene silencing"/>
    <property type="evidence" value="ECO:0007669"/>
    <property type="project" value="TreeGrafter"/>
</dbReference>
<dbReference type="InterPro" id="IPR045055">
    <property type="entry name" value="DNA2/NAM7-like"/>
</dbReference>
<dbReference type="Gene3D" id="3.40.50.300">
    <property type="entry name" value="P-loop containing nucleotide triphosphate hydrolases"/>
    <property type="match status" value="1"/>
</dbReference>
<feature type="region of interest" description="Disordered" evidence="1">
    <location>
        <begin position="233"/>
        <end position="312"/>
    </location>
</feature>
<feature type="compositionally biased region" description="Basic and acidic residues" evidence="1">
    <location>
        <begin position="276"/>
        <end position="288"/>
    </location>
</feature>
<dbReference type="AlphaFoldDB" id="A0A5J4T6Q5"/>
<reference evidence="3 4" key="1">
    <citation type="submission" date="2019-03" db="EMBL/GenBank/DDBJ databases">
        <title>Single cell metagenomics reveals metabolic interactions within the superorganism composed of flagellate Streblomastix strix and complex community of Bacteroidetes bacteria on its surface.</title>
        <authorList>
            <person name="Treitli S.C."/>
            <person name="Kolisko M."/>
            <person name="Husnik F."/>
            <person name="Keeling P."/>
            <person name="Hampl V."/>
        </authorList>
    </citation>
    <scope>NUCLEOTIDE SEQUENCE [LARGE SCALE GENOMIC DNA]</scope>
    <source>
        <strain evidence="3">ST1C</strain>
    </source>
</reference>
<dbReference type="OrthoDB" id="6513042at2759"/>
<dbReference type="CDD" id="cd18808">
    <property type="entry name" value="SF1_C_Upf1"/>
    <property type="match status" value="1"/>
</dbReference>